<dbReference type="Pfam" id="PF16197">
    <property type="entry name" value="KAsynt_C_assoc"/>
    <property type="match status" value="1"/>
</dbReference>
<dbReference type="Pfam" id="PF02801">
    <property type="entry name" value="Ketoacyl-synt_C"/>
    <property type="match status" value="1"/>
</dbReference>
<dbReference type="InterPro" id="IPR036736">
    <property type="entry name" value="ACP-like_sf"/>
</dbReference>
<dbReference type="FunFam" id="3.40.50.720:FF:000209">
    <property type="entry name" value="Polyketide synthase Pks12"/>
    <property type="match status" value="1"/>
</dbReference>
<dbReference type="OrthoDB" id="329835at2759"/>
<dbReference type="InterPro" id="IPR042104">
    <property type="entry name" value="PKS_dehydratase_sf"/>
</dbReference>
<dbReference type="Pfam" id="PF00109">
    <property type="entry name" value="ketoacyl-synt"/>
    <property type="match status" value="1"/>
</dbReference>
<dbReference type="Proteomes" id="UP000215289">
    <property type="component" value="Unassembled WGS sequence"/>
</dbReference>
<dbReference type="PROSITE" id="PS50075">
    <property type="entry name" value="CARRIER"/>
    <property type="match status" value="1"/>
</dbReference>
<dbReference type="InterPro" id="IPR016039">
    <property type="entry name" value="Thiolase-like"/>
</dbReference>
<dbReference type="SMART" id="SM00822">
    <property type="entry name" value="PKS_KR"/>
    <property type="match status" value="1"/>
</dbReference>
<dbReference type="InterPro" id="IPR020843">
    <property type="entry name" value="ER"/>
</dbReference>
<dbReference type="GO" id="GO:1901336">
    <property type="term" value="P:lactone biosynthetic process"/>
    <property type="evidence" value="ECO:0007669"/>
    <property type="project" value="UniProtKB-ARBA"/>
</dbReference>
<keyword evidence="2" id="KW-0597">Phosphoprotein</keyword>
<keyword evidence="6" id="KW-0511">Multifunctional enzyme</keyword>
<dbReference type="InterPro" id="IPR029063">
    <property type="entry name" value="SAM-dependent_MTases_sf"/>
</dbReference>
<dbReference type="InterPro" id="IPR057326">
    <property type="entry name" value="KR_dom"/>
</dbReference>
<dbReference type="Pfam" id="PF08659">
    <property type="entry name" value="KR"/>
    <property type="match status" value="1"/>
</dbReference>
<dbReference type="SUPFAM" id="SSF53901">
    <property type="entry name" value="Thiolase-like"/>
    <property type="match status" value="1"/>
</dbReference>
<dbReference type="Pfam" id="PF13602">
    <property type="entry name" value="ADH_zinc_N_2"/>
    <property type="match status" value="1"/>
</dbReference>
<keyword evidence="7" id="KW-0012">Acyltransferase</keyword>
<feature type="active site" description="Proton acceptor; for dehydratase activity" evidence="8">
    <location>
        <position position="1021"/>
    </location>
</feature>
<evidence type="ECO:0000313" key="12">
    <source>
        <dbReference type="EMBL" id="RLL94712.1"/>
    </source>
</evidence>
<organism evidence="12 13">
    <name type="scientific">Aspergillus turcosus</name>
    <dbReference type="NCBI Taxonomy" id="1245748"/>
    <lineage>
        <taxon>Eukaryota</taxon>
        <taxon>Fungi</taxon>
        <taxon>Dikarya</taxon>
        <taxon>Ascomycota</taxon>
        <taxon>Pezizomycotina</taxon>
        <taxon>Eurotiomycetes</taxon>
        <taxon>Eurotiomycetidae</taxon>
        <taxon>Eurotiales</taxon>
        <taxon>Aspergillaceae</taxon>
        <taxon>Aspergillus</taxon>
        <taxon>Aspergillus subgen. Fumigati</taxon>
    </lineage>
</organism>
<dbReference type="InterPro" id="IPR014030">
    <property type="entry name" value="Ketoacyl_synth_N"/>
</dbReference>
<dbReference type="CDD" id="cd05195">
    <property type="entry name" value="enoyl_red"/>
    <property type="match status" value="1"/>
</dbReference>
<dbReference type="SUPFAM" id="SSF53335">
    <property type="entry name" value="S-adenosyl-L-methionine-dependent methyltransferases"/>
    <property type="match status" value="1"/>
</dbReference>
<dbReference type="InterPro" id="IPR049900">
    <property type="entry name" value="PKS_mFAS_DH"/>
</dbReference>
<dbReference type="Gene3D" id="1.10.1200.10">
    <property type="entry name" value="ACP-like"/>
    <property type="match status" value="1"/>
</dbReference>
<comment type="caution">
    <text evidence="12">The sequence shown here is derived from an EMBL/GenBank/DDBJ whole genome shotgun (WGS) entry which is preliminary data.</text>
</comment>
<dbReference type="InterPro" id="IPR049552">
    <property type="entry name" value="PKS_DH_N"/>
</dbReference>
<reference evidence="12 13" key="1">
    <citation type="submission" date="2018-08" db="EMBL/GenBank/DDBJ databases">
        <title>Draft genome sequences of two Aspergillus turcosus clinical strains isolated from bronchoalveolar lavage fluid: one azole-susceptible and the other azole-resistant.</title>
        <authorList>
            <person name="Parent-Michaud M."/>
            <person name="Dufresne P.J."/>
            <person name="Fournier E."/>
            <person name="Martineau C."/>
            <person name="Moreira S."/>
            <person name="Perkins V."/>
            <person name="De Repentigny L."/>
            <person name="Dufresne S.F."/>
        </authorList>
    </citation>
    <scope>NUCLEOTIDE SEQUENCE [LARGE SCALE GENOMIC DNA]</scope>
    <source>
        <strain evidence="12">HMR AF 1038</strain>
    </source>
</reference>
<dbReference type="GO" id="GO:0004312">
    <property type="term" value="F:fatty acid synthase activity"/>
    <property type="evidence" value="ECO:0007669"/>
    <property type="project" value="TreeGrafter"/>
</dbReference>
<evidence type="ECO:0000256" key="4">
    <source>
        <dbReference type="ARBA" id="ARBA00022857"/>
    </source>
</evidence>
<dbReference type="GO" id="GO:0006633">
    <property type="term" value="P:fatty acid biosynthetic process"/>
    <property type="evidence" value="ECO:0007669"/>
    <property type="project" value="InterPro"/>
</dbReference>
<dbReference type="InterPro" id="IPR014031">
    <property type="entry name" value="Ketoacyl_synth_C"/>
</dbReference>
<dbReference type="PANTHER" id="PTHR43775:SF29">
    <property type="entry name" value="ASPERFURANONE POLYKETIDE SYNTHASE AFOG-RELATED"/>
    <property type="match status" value="1"/>
</dbReference>
<dbReference type="InterPro" id="IPR013217">
    <property type="entry name" value="Methyltransf_12"/>
</dbReference>
<dbReference type="STRING" id="1245748.A0A397GY44"/>
<dbReference type="InterPro" id="IPR014043">
    <property type="entry name" value="Acyl_transferase_dom"/>
</dbReference>
<accession>A0A397GY44</accession>
<dbReference type="Pfam" id="PF08240">
    <property type="entry name" value="ADH_N"/>
    <property type="match status" value="1"/>
</dbReference>
<dbReference type="SUPFAM" id="SSF50129">
    <property type="entry name" value="GroES-like"/>
    <property type="match status" value="1"/>
</dbReference>
<dbReference type="SUPFAM" id="SSF47336">
    <property type="entry name" value="ACP-like"/>
    <property type="match status" value="1"/>
</dbReference>
<feature type="region of interest" description="N-terminal hotdog fold" evidence="8">
    <location>
        <begin position="989"/>
        <end position="1122"/>
    </location>
</feature>
<dbReference type="Gene3D" id="3.90.180.10">
    <property type="entry name" value="Medium-chain alcohol dehydrogenases, catalytic domain"/>
    <property type="match status" value="1"/>
</dbReference>
<dbReference type="Gene3D" id="3.40.366.10">
    <property type="entry name" value="Malonyl-Coenzyme A Acyl Carrier Protein, domain 2"/>
    <property type="match status" value="1"/>
</dbReference>
<sequence>MADSKPTDSLPPLAVVGFSFKFPEDATSSDSFWQMLLEGRCVSTEFPADRMNIDAHYHPDRNRLDSVSMRGGHFLKEDLATFDAPFFAMSAAEAEAMDPQQRMVLETVYRALENAGLPMEKVAGSKTSVIAGSFSDDYFLLQTKDPLDMPKYTAVGTSRNMLANRVSWFFDLLGPSVAVDTACSSSLIALGMTCQSIWSGDAAMGLAIGSNVILTPELTMSLDNLGLLSRDSHSYSFDSRANGYARGEGIGVIVIKRLDSALRDGDTVRAVIRSSSSNQDGKTPGITQPSKDAQVRLIRDTYKKAGLDMSLTRYFEAHGTGTPIGDPIETRAIGTAFRRYRSPEEPLYVGSVKSNIGHLEGASGVAGVIKVILALEKGIIPPNSRNLQSLNPQIDEEFLNLKVLQKAIPWPDNGLRRASVSSFGFGGSNCHIVLDDAYNSLRPMGIENSRHQTVVVPPSHADVAEWKCGYAINDETHESTGGRVIDQKENGLLDEVENYQLIVWSAADEEGIKRLVESWKPFLSGKREFSRSQRRQYLLDLAYTLSQRRSHLQWRSYAIADTLDDLGTLSDHFAPAVKSTDDPHIAFLFTGQGAQWHAMGRELLHRYPVFVDSLLESYKYLKTLGCTWDLLDELQKSASDTNVNNPAYGQPLSTALQVAIVDLLDSWGVIPTAVVGHSSGEIAAAYCAGGLSKQSALKVSYYRGFLAAKLDELSSMKGSMLAVGLSKKDTQGYIDRIISGCQDPRLVVACINSPRSVTVSGDEEQIDALHGLLQQNEVFSRKLVVNVAYHSFQMREIANEYQSAMGTLEKPSSGKKKAPVMMSSVTGDWISNLELTDPAYWVRNMVSPVLFSDAVSRICSSPGKQTTKIDGSHRYQMAISHLLEIGPHAALQGPCRDILKSINKQADILYLSLLVRNKSAVKTTLECAGRLHCYGYPINLALVNATAYDGASQRTVLSNLPEYPFNHSTSYWRESRKSKGYRCRRFGRLDLVGIPDPDGNPMEATWRNIIRVSEMPWVQDHKINNTILYPAAGMLVMAVEAIKQLVEPDRVIVGFNIKDAVFPSALHIPTHVDGIETNIHMKPTREGKSDSSGWYEFRICSYDNNTWIENCTGTIQAVFEAGEMGLNTNGRVEREWQEGLVQSYQNAAYTCAESIDASTFYEDISACGYHYGPTFKAITALRCDGRSNGQFVSDVRTYRWADDESPAVDQPHTIHPTTLDAVIHMMAGIVTYGGQKKSVAVPTRIDQAWISNGGLSHPTADNIKVHASSHRSAVGDARYSMTAVDREMTRALLTISGLRVTALASSEVPENGQLQTENLCHHIEWKPDLDLLGSEEIRAFCASGESNGEEPVQYFTELDFLVTAYIDKVRKLIPDLKTDHPPHMASSEAWRNRMKDESFIDDVHAKLENTNKRGLLVSTVCRNLLKFLQGEIDPIVCLFERNLLDESYYEMVHSLPRIRQFARYLDALAHKNPHMKILEIGAGSGAMTQFCLQVLSTNSENDATIPRYGQWDFTDISGSFFPKAQDLFASQGRRMRFRTLDIEQDPGLEGFECGTYDMVVAFLVLHATKDLSASLKNVRKLLKPYDCPINMSQLMRAITDIICCSGGKLVLFEITRPGAIRTTFVFGLFEGWWRGLEPYRQKNPCADSGQWERHLKEAGFSGCDVVIDDYSHEDCQEASLILSTAVQDTATLEKSPRINIIIDPANDAQVELAGELEAQLRRAGLANITRTSVEHFLERKDHTNSLDIALLEGYSPYLYDMNEEKFKRLQSLLTSTRNLVWVNGGGGHQPCPKYRLVDGLFRVLREENHRTRLTILSLEQKASIEHQAQQIVKLAHSALTQETGIDTDYTELDGMLHVGRLVHATMVNQEISAKKLPQQRALRAFGAEPRLRLEIGSPGLLNTLHFVEDTSHQKPLGSTEFEVQVKSVGLNFRDVLIALGRLDSEALGAEFAGLVTKVGSSCRKFQPGDRVLACYPSRHANYVRLEENMTVIKIPDSMLSFPEAAALPVAYATAWIALNEIARLQHGEAILIHSGAGGTGQAAIQIAQFLGARVFTTVSNENKKRFLVEKYNIPEDNIFSSRNTLFAKGIKRLTKDKGVDVVLNSLSSEGLIASWESIAPYGRFIEIGKNDILSNSKLPMLQFEQNITFAAVDLAAMTLDRPHVVTAALETILTLLREGKISLPDPLQVYGISDIEAAFRQMQSGKNSGKAVLEMRDTDEVMTVLETRPEYHFSPDETYLIAGGLGGLGRDIARWFVQRGARNLILLSRSGPLNPHAHDLVRELEAKGARVATPACDITDRERLKAVLFEFGQTMPPIKGCIQASMVVSDAHFEGISFESWKASTTPKAQGSWNLHELLPRGMNFFVLMSSVAGIYGARGASGYAAGNTFEDALARYRIALGEKAVAFDLGMFLSVGVLKDNLALREKTLASSVFQQITESDLHALLDIYCNPSLDEVPLLRGQTVVGMTPKMREKGMTTTEWIKRPFYQHMTLVEGTDAGIPGKAEHTNFAALFANAGSIADVTAAVTEQLKIKLSKMLSLPLAEIDVDKPIHQYGVDSLAAVELRNWFSRELRADVAIFDILGGANIASAVGLAVRKSDYRRAEWGS</sequence>
<dbReference type="InterPro" id="IPR032821">
    <property type="entry name" value="PKS_assoc"/>
</dbReference>
<dbReference type="Pfam" id="PF14765">
    <property type="entry name" value="PS-DH"/>
    <property type="match status" value="1"/>
</dbReference>
<evidence type="ECO:0000259" key="11">
    <source>
        <dbReference type="PROSITE" id="PS52019"/>
    </source>
</evidence>
<evidence type="ECO:0000256" key="3">
    <source>
        <dbReference type="ARBA" id="ARBA00022679"/>
    </source>
</evidence>
<keyword evidence="4" id="KW-0521">NADP</keyword>
<dbReference type="InterPro" id="IPR011032">
    <property type="entry name" value="GroES-like_sf"/>
</dbReference>
<dbReference type="InterPro" id="IPR013154">
    <property type="entry name" value="ADH-like_N"/>
</dbReference>
<dbReference type="PANTHER" id="PTHR43775">
    <property type="entry name" value="FATTY ACID SYNTHASE"/>
    <property type="match status" value="1"/>
</dbReference>
<feature type="domain" description="Carrier" evidence="9">
    <location>
        <begin position="2523"/>
        <end position="2600"/>
    </location>
</feature>
<evidence type="ECO:0000256" key="8">
    <source>
        <dbReference type="PROSITE-ProRule" id="PRU01363"/>
    </source>
</evidence>
<dbReference type="SMART" id="SM00827">
    <property type="entry name" value="PKS_AT"/>
    <property type="match status" value="1"/>
</dbReference>
<dbReference type="InterPro" id="IPR020806">
    <property type="entry name" value="PKS_PP-bd"/>
</dbReference>
<dbReference type="InterPro" id="IPR016035">
    <property type="entry name" value="Acyl_Trfase/lysoPLipase"/>
</dbReference>
<dbReference type="InterPro" id="IPR020841">
    <property type="entry name" value="PKS_Beta-ketoAc_synthase_dom"/>
</dbReference>
<dbReference type="InterPro" id="IPR001227">
    <property type="entry name" value="Ac_transferase_dom_sf"/>
</dbReference>
<feature type="domain" description="PKS/mFAS DH" evidence="11">
    <location>
        <begin position="989"/>
        <end position="1309"/>
    </location>
</feature>
<name>A0A397GY44_9EURO</name>
<dbReference type="InterPro" id="IPR049551">
    <property type="entry name" value="PKS_DH_C"/>
</dbReference>
<feature type="active site" description="Proton donor; for dehydratase activity" evidence="8">
    <location>
        <position position="1220"/>
    </location>
</feature>
<keyword evidence="1" id="KW-0596">Phosphopantetheine</keyword>
<keyword evidence="13" id="KW-1185">Reference proteome</keyword>
<proteinExistence type="predicted"/>
<dbReference type="Pfam" id="PF23297">
    <property type="entry name" value="ACP_SdgA_C"/>
    <property type="match status" value="1"/>
</dbReference>
<evidence type="ECO:0000256" key="7">
    <source>
        <dbReference type="ARBA" id="ARBA00023315"/>
    </source>
</evidence>
<dbReference type="SMART" id="SM00825">
    <property type="entry name" value="PKS_KS"/>
    <property type="match status" value="1"/>
</dbReference>
<dbReference type="Gene3D" id="3.30.70.3290">
    <property type="match status" value="1"/>
</dbReference>
<dbReference type="SMART" id="SM00823">
    <property type="entry name" value="PKS_PP"/>
    <property type="match status" value="1"/>
</dbReference>
<dbReference type="PROSITE" id="PS00606">
    <property type="entry name" value="KS3_1"/>
    <property type="match status" value="1"/>
</dbReference>
<dbReference type="SMART" id="SM00829">
    <property type="entry name" value="PKS_ER"/>
    <property type="match status" value="1"/>
</dbReference>
<dbReference type="GO" id="GO:0044550">
    <property type="term" value="P:secondary metabolite biosynthetic process"/>
    <property type="evidence" value="ECO:0007669"/>
    <property type="project" value="UniProtKB-ARBA"/>
</dbReference>
<keyword evidence="3" id="KW-0808">Transferase</keyword>
<dbReference type="PROSITE" id="PS00012">
    <property type="entry name" value="PHOSPHOPANTETHEINE"/>
    <property type="match status" value="1"/>
</dbReference>
<dbReference type="Pfam" id="PF21089">
    <property type="entry name" value="PKS_DH_N"/>
    <property type="match status" value="1"/>
</dbReference>
<dbReference type="Gene3D" id="3.40.47.10">
    <property type="match status" value="1"/>
</dbReference>
<keyword evidence="5" id="KW-0560">Oxidoreductase</keyword>
<evidence type="ECO:0000313" key="13">
    <source>
        <dbReference type="Proteomes" id="UP000215289"/>
    </source>
</evidence>
<evidence type="ECO:0000259" key="9">
    <source>
        <dbReference type="PROSITE" id="PS50075"/>
    </source>
</evidence>
<evidence type="ECO:0000256" key="2">
    <source>
        <dbReference type="ARBA" id="ARBA00022553"/>
    </source>
</evidence>
<protein>
    <submittedName>
        <fullName evidence="12">Uncharacterized protein</fullName>
    </submittedName>
</protein>
<dbReference type="Gene3D" id="3.40.50.150">
    <property type="entry name" value="Vaccinia Virus protein VP39"/>
    <property type="match status" value="2"/>
</dbReference>
<evidence type="ECO:0000256" key="6">
    <source>
        <dbReference type="ARBA" id="ARBA00023268"/>
    </source>
</evidence>
<dbReference type="InterPro" id="IPR018201">
    <property type="entry name" value="Ketoacyl_synth_AS"/>
</dbReference>
<dbReference type="InterPro" id="IPR036291">
    <property type="entry name" value="NAD(P)-bd_dom_sf"/>
</dbReference>
<dbReference type="SUPFAM" id="SSF55048">
    <property type="entry name" value="Probable ACP-binding domain of malonyl-CoA ACP transacylase"/>
    <property type="match status" value="1"/>
</dbReference>
<dbReference type="CDD" id="cd00833">
    <property type="entry name" value="PKS"/>
    <property type="match status" value="1"/>
</dbReference>
<dbReference type="Gene3D" id="3.10.129.110">
    <property type="entry name" value="Polyketide synthase dehydratase"/>
    <property type="match status" value="1"/>
</dbReference>
<dbReference type="InterPro" id="IPR016036">
    <property type="entry name" value="Malonyl_transacylase_ACP-bd"/>
</dbReference>
<feature type="region of interest" description="C-terminal hotdog fold" evidence="8">
    <location>
        <begin position="1152"/>
        <end position="1309"/>
    </location>
</feature>
<dbReference type="InterPro" id="IPR006162">
    <property type="entry name" value="Ppantetheine_attach_site"/>
</dbReference>
<dbReference type="SMART" id="SM00826">
    <property type="entry name" value="PKS_DH"/>
    <property type="match status" value="1"/>
</dbReference>
<dbReference type="Pfam" id="PF08242">
    <property type="entry name" value="Methyltransf_12"/>
    <property type="match status" value="1"/>
</dbReference>
<dbReference type="InterPro" id="IPR013968">
    <property type="entry name" value="PKS_KR"/>
</dbReference>
<dbReference type="GO" id="GO:0016491">
    <property type="term" value="F:oxidoreductase activity"/>
    <property type="evidence" value="ECO:0007669"/>
    <property type="project" value="UniProtKB-KW"/>
</dbReference>
<dbReference type="InterPro" id="IPR009081">
    <property type="entry name" value="PP-bd_ACP"/>
</dbReference>
<evidence type="ECO:0000256" key="1">
    <source>
        <dbReference type="ARBA" id="ARBA00022450"/>
    </source>
</evidence>
<dbReference type="PROSITE" id="PS52019">
    <property type="entry name" value="PKS_MFAS_DH"/>
    <property type="match status" value="1"/>
</dbReference>
<evidence type="ECO:0000259" key="10">
    <source>
        <dbReference type="PROSITE" id="PS52004"/>
    </source>
</evidence>
<dbReference type="SUPFAM" id="SSF52151">
    <property type="entry name" value="FabD/lysophospholipase-like"/>
    <property type="match status" value="1"/>
</dbReference>
<dbReference type="Pfam" id="PF00698">
    <property type="entry name" value="Acyl_transf_1"/>
    <property type="match status" value="1"/>
</dbReference>
<dbReference type="GO" id="GO:0004315">
    <property type="term" value="F:3-oxoacyl-[acyl-carrier-protein] synthase activity"/>
    <property type="evidence" value="ECO:0007669"/>
    <property type="project" value="InterPro"/>
</dbReference>
<dbReference type="InterPro" id="IPR020807">
    <property type="entry name" value="PKS_DH"/>
</dbReference>
<dbReference type="GO" id="GO:0031177">
    <property type="term" value="F:phosphopantetheine binding"/>
    <property type="evidence" value="ECO:0007669"/>
    <property type="project" value="InterPro"/>
</dbReference>
<feature type="domain" description="Ketosynthase family 3 (KS3)" evidence="10">
    <location>
        <begin position="10"/>
        <end position="436"/>
    </location>
</feature>
<dbReference type="EMBL" id="NIDN02000189">
    <property type="protein sequence ID" value="RLL94712.1"/>
    <property type="molecule type" value="Genomic_DNA"/>
</dbReference>
<dbReference type="SUPFAM" id="SSF51735">
    <property type="entry name" value="NAD(P)-binding Rossmann-fold domains"/>
    <property type="match status" value="2"/>
</dbReference>
<dbReference type="Gene3D" id="3.40.50.720">
    <property type="entry name" value="NAD(P)-binding Rossmann-like Domain"/>
    <property type="match status" value="2"/>
</dbReference>
<evidence type="ECO:0000256" key="5">
    <source>
        <dbReference type="ARBA" id="ARBA00023002"/>
    </source>
</evidence>
<gene>
    <name evidence="12" type="ORF">CFD26_103663</name>
</gene>
<dbReference type="InterPro" id="IPR050091">
    <property type="entry name" value="PKS_NRPS_Biosynth_Enz"/>
</dbReference>
<dbReference type="CDD" id="cd02440">
    <property type="entry name" value="AdoMet_MTases"/>
    <property type="match status" value="1"/>
</dbReference>
<dbReference type="PROSITE" id="PS52004">
    <property type="entry name" value="KS3_2"/>
    <property type="match status" value="1"/>
</dbReference>